<sequence length="617" mass="71516">MSPADLSPRDHGNMSPLPTKTAAEVFRMSDAQFREFSKMHKEAANPVANPIVDWHSLSLQDRFRIGWKLVTPPSPAPAMLEDPSAKSRPLDLDKLDLLLQDVADGKVSSRREWTCESDENRTAPYSPWHNFRKAEIAAYDHLVNHGGRPLYSIDLLMPISRNPRAHEKLLKPYIRPSRNICLIELDDTSHYHVIARQWRRWKRFRNWQLDNRGIVDTVEVETERFRAHVQTEKRFWSMYKKCPDERFVDDPVELNRPGGTWDLMQRKRNWQRKHQRESGCEGFSDYERALMARLARHGFTRPFRLAEDWKQQDQLTTWIEYLGFEYWCLDRYTATAARLGPDYYKAWEEQRKLGIFKDDETPDFICTRAGRLHVEDRLERTKDAYTGEEWEAWHLLESLKRTRISKEQYMDMRAEALGRGWAAQDGVERTNQHAKSISVFFRETKYYQDAKDDIECQMNLVKWVVEQVDEIEKEQKSPAAPLETQPEGNEGAQAEDVSRVHSTSDRQKSTVEEHSPQPSNEKMGVTDIGASSRKGTRWSKDVIVGEGSPKGPHGEHDAYPSSSVVQTQVSVQTQIPSTEAKADSEAETDQAGTKRKATPETDDTAEMKSKRQRLNPK</sequence>
<feature type="compositionally biased region" description="Basic and acidic residues" evidence="1">
    <location>
        <begin position="496"/>
        <end position="515"/>
    </location>
</feature>
<dbReference type="OrthoDB" id="5419928at2759"/>
<evidence type="ECO:0000313" key="3">
    <source>
        <dbReference type="Proteomes" id="UP000811619"/>
    </source>
</evidence>
<keyword evidence="3" id="KW-1185">Reference proteome</keyword>
<feature type="compositionally biased region" description="Low complexity" evidence="1">
    <location>
        <begin position="561"/>
        <end position="574"/>
    </location>
</feature>
<dbReference type="EMBL" id="SRPY01000631">
    <property type="protein sequence ID" value="KAG5920104.1"/>
    <property type="molecule type" value="Genomic_DNA"/>
</dbReference>
<feature type="region of interest" description="Disordered" evidence="1">
    <location>
        <begin position="474"/>
        <end position="617"/>
    </location>
</feature>
<evidence type="ECO:0000256" key="1">
    <source>
        <dbReference type="SAM" id="MobiDB-lite"/>
    </source>
</evidence>
<name>A0A8K0NJE0_9HYPO</name>
<accession>A0A8K0NJE0</accession>
<dbReference type="AlphaFoldDB" id="A0A8K0NJE0"/>
<evidence type="ECO:0000313" key="2">
    <source>
        <dbReference type="EMBL" id="KAG5920104.1"/>
    </source>
</evidence>
<dbReference type="Proteomes" id="UP000811619">
    <property type="component" value="Unassembled WGS sequence"/>
</dbReference>
<proteinExistence type="predicted"/>
<organism evidence="2 3">
    <name type="scientific">Claviceps africana</name>
    <dbReference type="NCBI Taxonomy" id="83212"/>
    <lineage>
        <taxon>Eukaryota</taxon>
        <taxon>Fungi</taxon>
        <taxon>Dikarya</taxon>
        <taxon>Ascomycota</taxon>
        <taxon>Pezizomycotina</taxon>
        <taxon>Sordariomycetes</taxon>
        <taxon>Hypocreomycetidae</taxon>
        <taxon>Hypocreales</taxon>
        <taxon>Clavicipitaceae</taxon>
        <taxon>Claviceps</taxon>
    </lineage>
</organism>
<comment type="caution">
    <text evidence="2">The sequence shown here is derived from an EMBL/GenBank/DDBJ whole genome shotgun (WGS) entry which is preliminary data.</text>
</comment>
<feature type="region of interest" description="Disordered" evidence="1">
    <location>
        <begin position="1"/>
        <end position="20"/>
    </location>
</feature>
<protein>
    <submittedName>
        <fullName evidence="2">Uncharacterized protein</fullName>
    </submittedName>
</protein>
<gene>
    <name evidence="2" type="ORF">E4U42_006311</name>
</gene>
<reference evidence="2" key="1">
    <citation type="journal article" date="2020" name="bioRxiv">
        <title>Whole genome comparisons of ergot fungi reveals the divergence and evolution of species within the genus Claviceps are the result of varying mechanisms driving genome evolution and host range expansion.</title>
        <authorList>
            <person name="Wyka S.A."/>
            <person name="Mondo S.J."/>
            <person name="Liu M."/>
            <person name="Dettman J."/>
            <person name="Nalam V."/>
            <person name="Broders K.D."/>
        </authorList>
    </citation>
    <scope>NUCLEOTIDE SEQUENCE</scope>
    <source>
        <strain evidence="2">CCC 489</strain>
    </source>
</reference>